<evidence type="ECO:0000256" key="1">
    <source>
        <dbReference type="SAM" id="SignalP"/>
    </source>
</evidence>
<reference evidence="3 4" key="1">
    <citation type="submission" date="2019-04" db="EMBL/GenBank/DDBJ databases">
        <title>Taxonomy of novel Haliea sp. from mangrove soil of West Coast of India.</title>
        <authorList>
            <person name="Verma A."/>
            <person name="Kumar P."/>
            <person name="Krishnamurthi S."/>
        </authorList>
    </citation>
    <scope>NUCLEOTIDE SEQUENCE [LARGE SCALE GENOMIC DNA]</scope>
    <source>
        <strain evidence="3 4">SAOS-164</strain>
    </source>
</reference>
<name>A0A4Z0M7F5_9GAMM</name>
<evidence type="ECO:0000313" key="4">
    <source>
        <dbReference type="Proteomes" id="UP000298050"/>
    </source>
</evidence>
<sequence>MIWAHNRNCDQSVSFHRRSTMRFMVRSFILCLSFLLFATGATAAPADSRGVYWTEFDRVRSANLNGSNPQTLTSAILTSPVALTLEPASAKLYWVDATSREISRSNLDGSDIEFVFKPAPLPGGGGLRDVQLDVAAGQLYIVDIGYNRIQRADLDGSNVVTLVRTPGGNTARLALDLPAGKMYWTNHGEFGSGQGIFRANLDGTGVEELPIPGLAEPWGIALDTAAGKVYWTDSGSGTINRANLDGSGAETLLSGLSAPWELELDLANGRIFWADILANKIQSANLDGSGLTDLVDTGLVDPSGVAYDAQQDVLYFSDGDGSRIYQVKPDGSDLAVLIDAGVSSPFQVAVDPLREKVYWSEASGNIWRSDLDGSAAEILFGGLGAVTDVEVDPLRGYLYWGGVGGIYRARLDGSGQRLLTPGFDVFGIGLDNANGKIYWTETSPNRAVVKRANLNGSNQEELYSEVGFSAFAGDIAVDGRGGRIYFSNILGILSADLDGQNVSTLVPGLQAPIGVDLDLRRGKVYWAESGRGRIARANLDGSNVTPVVLLAPFTIGLDVQPLP</sequence>
<organism evidence="3 4">
    <name type="scientific">Mangrovimicrobium sediminis</name>
    <dbReference type="NCBI Taxonomy" id="2562682"/>
    <lineage>
        <taxon>Bacteria</taxon>
        <taxon>Pseudomonadati</taxon>
        <taxon>Pseudomonadota</taxon>
        <taxon>Gammaproteobacteria</taxon>
        <taxon>Cellvibrionales</taxon>
        <taxon>Halieaceae</taxon>
        <taxon>Mangrovimicrobium</taxon>
    </lineage>
</organism>
<accession>A0A4Z0M7F5</accession>
<evidence type="ECO:0000259" key="2">
    <source>
        <dbReference type="Pfam" id="PF16472"/>
    </source>
</evidence>
<proteinExistence type="predicted"/>
<keyword evidence="1" id="KW-0732">Signal</keyword>
<evidence type="ECO:0000313" key="3">
    <source>
        <dbReference type="EMBL" id="TGD75471.1"/>
    </source>
</evidence>
<feature type="chain" id="PRO_5021398129" description="Prolow-density lipoprotein receptor-related protein 1-like beta-propeller domain-containing protein" evidence="1">
    <location>
        <begin position="44"/>
        <end position="563"/>
    </location>
</feature>
<dbReference type="Proteomes" id="UP000298050">
    <property type="component" value="Unassembled WGS sequence"/>
</dbReference>
<dbReference type="GO" id="GO:0042813">
    <property type="term" value="F:Wnt receptor activity"/>
    <property type="evidence" value="ECO:0007669"/>
    <property type="project" value="TreeGrafter"/>
</dbReference>
<keyword evidence="4" id="KW-1185">Reference proteome</keyword>
<protein>
    <recommendedName>
        <fullName evidence="2">Prolow-density lipoprotein receptor-related protein 1-like beta-propeller domain-containing protein</fullName>
    </recommendedName>
</protein>
<dbReference type="GO" id="GO:0060070">
    <property type="term" value="P:canonical Wnt signaling pathway"/>
    <property type="evidence" value="ECO:0007669"/>
    <property type="project" value="TreeGrafter"/>
</dbReference>
<dbReference type="SMART" id="SM00135">
    <property type="entry name" value="LY"/>
    <property type="match status" value="12"/>
</dbReference>
<dbReference type="Pfam" id="PF00058">
    <property type="entry name" value="Ldl_recept_b"/>
    <property type="match status" value="1"/>
</dbReference>
<dbReference type="InterPro" id="IPR032485">
    <property type="entry name" value="LRP1-like_beta_prop"/>
</dbReference>
<dbReference type="SUPFAM" id="SSF63829">
    <property type="entry name" value="Calcium-dependent phosphotriesterase"/>
    <property type="match status" value="1"/>
</dbReference>
<dbReference type="Pfam" id="PF16472">
    <property type="entry name" value="DUF5050"/>
    <property type="match status" value="1"/>
</dbReference>
<dbReference type="SUPFAM" id="SSF101898">
    <property type="entry name" value="NHL repeat"/>
    <property type="match status" value="1"/>
</dbReference>
<dbReference type="OrthoDB" id="111868at2"/>
<dbReference type="AlphaFoldDB" id="A0A4Z0M7F5"/>
<dbReference type="PROSITE" id="PS51120">
    <property type="entry name" value="LDLRB"/>
    <property type="match status" value="3"/>
</dbReference>
<dbReference type="InterPro" id="IPR011042">
    <property type="entry name" value="6-blade_b-propeller_TolB-like"/>
</dbReference>
<feature type="signal peptide" evidence="1">
    <location>
        <begin position="1"/>
        <end position="43"/>
    </location>
</feature>
<dbReference type="EMBL" id="SRLE01000003">
    <property type="protein sequence ID" value="TGD75471.1"/>
    <property type="molecule type" value="Genomic_DNA"/>
</dbReference>
<dbReference type="GO" id="GO:0005886">
    <property type="term" value="C:plasma membrane"/>
    <property type="evidence" value="ECO:0007669"/>
    <property type="project" value="TreeGrafter"/>
</dbReference>
<dbReference type="InterPro" id="IPR050778">
    <property type="entry name" value="Cueball_EGF_LRP_Nidogen"/>
</dbReference>
<dbReference type="Gene3D" id="2.120.10.30">
    <property type="entry name" value="TolB, C-terminal domain"/>
    <property type="match status" value="4"/>
</dbReference>
<dbReference type="InterPro" id="IPR000033">
    <property type="entry name" value="LDLR_classB_rpt"/>
</dbReference>
<dbReference type="GO" id="GO:0017147">
    <property type="term" value="F:Wnt-protein binding"/>
    <property type="evidence" value="ECO:0007669"/>
    <property type="project" value="TreeGrafter"/>
</dbReference>
<gene>
    <name evidence="3" type="ORF">E4634_03225</name>
</gene>
<dbReference type="PANTHER" id="PTHR46513">
    <property type="entry name" value="VITELLOGENIN RECEPTOR-LIKE PROTEIN-RELATED-RELATED"/>
    <property type="match status" value="1"/>
</dbReference>
<feature type="domain" description="Prolow-density lipoprotein receptor-related protein 1-like beta-propeller" evidence="2">
    <location>
        <begin position="303"/>
        <end position="465"/>
    </location>
</feature>
<comment type="caution">
    <text evidence="3">The sequence shown here is derived from an EMBL/GenBank/DDBJ whole genome shotgun (WGS) entry which is preliminary data.</text>
</comment>
<dbReference type="SUPFAM" id="SSF75011">
    <property type="entry name" value="3-carboxy-cis,cis-mucoante lactonizing enzyme"/>
    <property type="match status" value="1"/>
</dbReference>